<accession>K0KK66</accession>
<dbReference type="STRING" id="1206466.K0KK66"/>
<dbReference type="InterPro" id="IPR032979">
    <property type="entry name" value="ENGase"/>
</dbReference>
<protein>
    <submittedName>
        <fullName evidence="2">Cytosolic endo-beta-N-acetylglucosaminidase</fullName>
        <ecNumber evidence="2">3.2.1.96</ecNumber>
    </submittedName>
</protein>
<dbReference type="eggNOG" id="KOG2331">
    <property type="taxonomic scope" value="Eukaryota"/>
</dbReference>
<keyword evidence="3" id="KW-1185">Reference proteome</keyword>
<reference evidence="2 3" key="1">
    <citation type="journal article" date="2012" name="Eukaryot. Cell">
        <title>Draft genome sequence of Wickerhamomyces ciferrii NRRL Y-1031 F-60-10.</title>
        <authorList>
            <person name="Schneider J."/>
            <person name="Andrea H."/>
            <person name="Blom J."/>
            <person name="Jaenicke S."/>
            <person name="Ruckert C."/>
            <person name="Schorsch C."/>
            <person name="Szczepanowski R."/>
            <person name="Farwick M."/>
            <person name="Goesmann A."/>
            <person name="Puhler A."/>
            <person name="Schaffer S."/>
            <person name="Tauch A."/>
            <person name="Kohler T."/>
            <person name="Brinkrolf K."/>
        </authorList>
    </citation>
    <scope>NUCLEOTIDE SEQUENCE [LARGE SCALE GENOMIC DNA]</scope>
    <source>
        <strain evidence="3">ATCC 14091 / BCRC 22168 / CBS 111 / JCM 3599 / NBRC 0793 / NRRL Y-1031 F-60-10</strain>
    </source>
</reference>
<dbReference type="Pfam" id="PF03644">
    <property type="entry name" value="Glyco_hydro_85"/>
    <property type="match status" value="1"/>
</dbReference>
<dbReference type="GO" id="GO:0033925">
    <property type="term" value="F:mannosyl-glycoprotein endo-beta-N-acetylglucosaminidase activity"/>
    <property type="evidence" value="ECO:0007669"/>
    <property type="project" value="UniProtKB-EC"/>
</dbReference>
<dbReference type="Proteomes" id="UP000009328">
    <property type="component" value="Unassembled WGS sequence"/>
</dbReference>
<feature type="domain" description="Cytosolic endo-beta-N-acetylglucosaminidase TIM barrel" evidence="1">
    <location>
        <begin position="91"/>
        <end position="380"/>
    </location>
</feature>
<keyword evidence="2" id="KW-0378">Hydrolase</keyword>
<gene>
    <name evidence="2" type="ORF">BN7_2111</name>
</gene>
<keyword evidence="2" id="KW-0326">Glycosidase</keyword>
<dbReference type="Gene3D" id="3.20.20.80">
    <property type="entry name" value="Glycosidases"/>
    <property type="match status" value="1"/>
</dbReference>
<dbReference type="InterPro" id="IPR005201">
    <property type="entry name" value="TIM_ENGase"/>
</dbReference>
<dbReference type="EC" id="3.2.1.96" evidence="2"/>
<sequence>MSQDSANISIENDTVSSIKFGSFYDLEYWYLSKRDIIDAFRIPRESLEDYQRFKEPEKNNSDEYDPKVLVCHDYKGNYQDEEDQNPLGYFPHSSGQHYYIQYPSLVDIFVYFSHNRVSVPPVSWINSLHKQGIQVLGTIIVEGMDFAESDRLLSKDENGNFKFVEILAQIARYYKFDGWFLNIESRLTSFGKSFEVPAFEEALKTRLHQLVSDSKLIWYDSLVTEKNRVFYQNSVNEWNYDHFNASDLFFTNYWWTQEKLSENIKNIGLLGAEKKLFVGIDIWGRGSKVGGGGFESSIAINALKKSQSNVALFAPAWTYENFDKEDFYHNDKKFWLGNDSSDFTGGSVSTYVKHYTAPVYTKNGNAIFYTNFSTGEGSKFRVFAQTVFNNNWVNGNIQSAVPVIENSNRFKLYYKDTFNGGSSLKLTHRNSILNDYSSDIFTLFHFRNDIDSNNLNVSVSFKHLKEVPQNSRFQIDIKYYIERRYRSVTRSREGFFRLPLTYTNQNWKYIETGFALPRLQAREHFVLESVQARWVDSTDDANSEIDFEGDESSRSWVMIPQSSDPNIFHELLIGDILIEGIKHEVKVESIISVKKIDLGEKKVLVEWKDDENVLYWLIYVNAKFLGVAHSSVWKLKRGDKIRVDIFTRSGKVIKGQDLFI</sequence>
<organism evidence="2 3">
    <name type="scientific">Wickerhamomyces ciferrii (strain ATCC 14091 / BCRC 22168 / CBS 111 / JCM 3599 / NBRC 0793 / NRRL Y-1031 F-60-10)</name>
    <name type="common">Yeast</name>
    <name type="synonym">Pichia ciferrii</name>
    <dbReference type="NCBI Taxonomy" id="1206466"/>
    <lineage>
        <taxon>Eukaryota</taxon>
        <taxon>Fungi</taxon>
        <taxon>Dikarya</taxon>
        <taxon>Ascomycota</taxon>
        <taxon>Saccharomycotina</taxon>
        <taxon>Saccharomycetes</taxon>
        <taxon>Phaffomycetales</taxon>
        <taxon>Wickerhamomycetaceae</taxon>
        <taxon>Wickerhamomyces</taxon>
    </lineage>
</organism>
<proteinExistence type="predicted"/>
<dbReference type="PANTHER" id="PTHR13246:SF1">
    <property type="entry name" value="CYTOSOLIC ENDO-BETA-N-ACETYLGLUCOSAMINIDASE"/>
    <property type="match status" value="1"/>
</dbReference>
<dbReference type="AlphaFoldDB" id="K0KK66"/>
<evidence type="ECO:0000313" key="3">
    <source>
        <dbReference type="Proteomes" id="UP000009328"/>
    </source>
</evidence>
<name>K0KK66_WICCF</name>
<dbReference type="GO" id="GO:0005829">
    <property type="term" value="C:cytosol"/>
    <property type="evidence" value="ECO:0007669"/>
    <property type="project" value="UniProtKB-SubCell"/>
</dbReference>
<dbReference type="Gene3D" id="2.60.120.260">
    <property type="entry name" value="Galactose-binding domain-like"/>
    <property type="match status" value="1"/>
</dbReference>
<dbReference type="HOGENOM" id="CLU_370476_0_0_1"/>
<dbReference type="PANTHER" id="PTHR13246">
    <property type="entry name" value="ENDO BETA N-ACETYLGLUCOSAMINIDASE"/>
    <property type="match status" value="1"/>
</dbReference>
<comment type="caution">
    <text evidence="2">The sequence shown here is derived from an EMBL/GenBank/DDBJ whole genome shotgun (WGS) entry which is preliminary data.</text>
</comment>
<dbReference type="InParanoid" id="K0KK66"/>
<evidence type="ECO:0000259" key="1">
    <source>
        <dbReference type="Pfam" id="PF03644"/>
    </source>
</evidence>
<evidence type="ECO:0000313" key="2">
    <source>
        <dbReference type="EMBL" id="CCH42567.1"/>
    </source>
</evidence>
<dbReference type="EMBL" id="CAIF01000049">
    <property type="protein sequence ID" value="CCH42567.1"/>
    <property type="molecule type" value="Genomic_DNA"/>
</dbReference>